<gene>
    <name evidence="2" type="ORF">SBAD_LOCUS6432</name>
</gene>
<keyword evidence="3" id="KW-1185">Reference proteome</keyword>
<dbReference type="Proteomes" id="UP000270296">
    <property type="component" value="Unassembled WGS sequence"/>
</dbReference>
<sequence>MVDQRTDGRQGNGLTSEAENENRRTESSSSKQTDRPTVRSFFHSTRCISTTRRPVRGKQTPAKRSARMVVVDQFASHPHKSFSDSRITFGISDRPESSRRLRISGSSLFVDRRLIYSRSKRRQSSTQALFVLANMRITGRT</sequence>
<dbReference type="EMBL" id="UZAM01009753">
    <property type="protein sequence ID" value="VDP10018.1"/>
    <property type="molecule type" value="Genomic_DNA"/>
</dbReference>
<dbReference type="WBParaSite" id="SBAD_0000667901-mRNA-1">
    <property type="protein sequence ID" value="SBAD_0000667901-mRNA-1"/>
    <property type="gene ID" value="SBAD_0000667901"/>
</dbReference>
<evidence type="ECO:0000313" key="4">
    <source>
        <dbReference type="WBParaSite" id="SBAD_0000667901-mRNA-1"/>
    </source>
</evidence>
<protein>
    <submittedName>
        <fullName evidence="2 4">Uncharacterized protein</fullName>
    </submittedName>
</protein>
<accession>A0A183IS35</accession>
<organism evidence="4">
    <name type="scientific">Soboliphyme baturini</name>
    <dbReference type="NCBI Taxonomy" id="241478"/>
    <lineage>
        <taxon>Eukaryota</taxon>
        <taxon>Metazoa</taxon>
        <taxon>Ecdysozoa</taxon>
        <taxon>Nematoda</taxon>
        <taxon>Enoplea</taxon>
        <taxon>Dorylaimia</taxon>
        <taxon>Dioctophymatida</taxon>
        <taxon>Dioctophymatoidea</taxon>
        <taxon>Soboliphymatidae</taxon>
        <taxon>Soboliphyme</taxon>
    </lineage>
</organism>
<evidence type="ECO:0000313" key="3">
    <source>
        <dbReference type="Proteomes" id="UP000270296"/>
    </source>
</evidence>
<feature type="region of interest" description="Disordered" evidence="1">
    <location>
        <begin position="1"/>
        <end position="65"/>
    </location>
</feature>
<proteinExistence type="predicted"/>
<feature type="compositionally biased region" description="Polar residues" evidence="1">
    <location>
        <begin position="42"/>
        <end position="52"/>
    </location>
</feature>
<dbReference type="AlphaFoldDB" id="A0A183IS35"/>
<name>A0A183IS35_9BILA</name>
<feature type="compositionally biased region" description="Basic and acidic residues" evidence="1">
    <location>
        <begin position="20"/>
        <end position="37"/>
    </location>
</feature>
<evidence type="ECO:0000313" key="2">
    <source>
        <dbReference type="EMBL" id="VDP10018.1"/>
    </source>
</evidence>
<evidence type="ECO:0000256" key="1">
    <source>
        <dbReference type="SAM" id="MobiDB-lite"/>
    </source>
</evidence>
<reference evidence="2 3" key="2">
    <citation type="submission" date="2018-11" db="EMBL/GenBank/DDBJ databases">
        <authorList>
            <consortium name="Pathogen Informatics"/>
        </authorList>
    </citation>
    <scope>NUCLEOTIDE SEQUENCE [LARGE SCALE GENOMIC DNA]</scope>
</reference>
<reference evidence="4" key="1">
    <citation type="submission" date="2016-06" db="UniProtKB">
        <authorList>
            <consortium name="WormBaseParasite"/>
        </authorList>
    </citation>
    <scope>IDENTIFICATION</scope>
</reference>